<dbReference type="RefSeq" id="WP_354492159.1">
    <property type="nucleotide sequence ID" value="NZ_JBEPMC010000005.1"/>
</dbReference>
<proteinExistence type="predicted"/>
<evidence type="ECO:0000313" key="2">
    <source>
        <dbReference type="Proteomes" id="UP001549204"/>
    </source>
</evidence>
<sequence length="605" mass="63132">MIADNKLSLTRRRLLTGVGALAVLTTGSAASPVGQFQGRMPEHTPTQTPGGLVVFGDDGTDVAACVRALARIESMGGGTLMFRRGAYNWSSADLKALGHPGIAVPANCTIDGNGSIINITGSEHTFYVFSAVDVSKVTVADLTVIGNSMSNGYNNGAFMKFALSAAAKASIDTFTMDTVELQNFKAPWWVLVYNESPSNLEVQHVRINGLRGISRPGNSLDPAYRGANSAVINISSVASEPAEAARAIVRDAIVTGFYAEATHIKQGIIFNNNVHDSEIRDAVVHNAGLVGGHDDTGCYALQIYGANNRNIRITDPVLILPRDNGIYAVNGSGLVIRNATVHGQSSTIDGTLPKSALASNSVRDVVISGGTFSKNVTDLYLGIRGSEANVRVEGVQCAGASKAGILLQGASAGAGGVTITGARVAADSTAHALLSPNDTIHYVNDVHIADCNFATTSLTAVTVSASPTPARNWSFSNVTCTSRGTPFQANQFGGRMTIQGMRLVLSGGGTEGYSAFRCFGAGAMIVDGLTIAGQKVGSTMDTRGFVGSLTNIHGENSHTQPVPTSEGTVRPTFPGFPGARIQNLAPGVGTHREWQWQHGGWVETG</sequence>
<keyword evidence="2" id="KW-1185">Reference proteome</keyword>
<dbReference type="InterPro" id="IPR011050">
    <property type="entry name" value="Pectin_lyase_fold/virulence"/>
</dbReference>
<protein>
    <recommendedName>
        <fullName evidence="3">Right-handed parallel beta-helix repeat-containing protein</fullName>
    </recommendedName>
</protein>
<dbReference type="EMBL" id="JBEPMC010000005">
    <property type="protein sequence ID" value="MET3580435.1"/>
    <property type="molecule type" value="Genomic_DNA"/>
</dbReference>
<evidence type="ECO:0008006" key="3">
    <source>
        <dbReference type="Google" id="ProtNLM"/>
    </source>
</evidence>
<dbReference type="SUPFAM" id="SSF51126">
    <property type="entry name" value="Pectin lyase-like"/>
    <property type="match status" value="1"/>
</dbReference>
<organism evidence="1 2">
    <name type="scientific">Mesorhizobium robiniae</name>
    <dbReference type="NCBI Taxonomy" id="559315"/>
    <lineage>
        <taxon>Bacteria</taxon>
        <taxon>Pseudomonadati</taxon>
        <taxon>Pseudomonadota</taxon>
        <taxon>Alphaproteobacteria</taxon>
        <taxon>Hyphomicrobiales</taxon>
        <taxon>Phyllobacteriaceae</taxon>
        <taxon>Mesorhizobium</taxon>
    </lineage>
</organism>
<evidence type="ECO:0000313" key="1">
    <source>
        <dbReference type="EMBL" id="MET3580435.1"/>
    </source>
</evidence>
<name>A0ABV2GQ73_9HYPH</name>
<comment type="caution">
    <text evidence="1">The sequence shown here is derived from an EMBL/GenBank/DDBJ whole genome shotgun (WGS) entry which is preliminary data.</text>
</comment>
<accession>A0ABV2GQ73</accession>
<reference evidence="1 2" key="1">
    <citation type="submission" date="2024-06" db="EMBL/GenBank/DDBJ databases">
        <title>Genomic Encyclopedia of Type Strains, Phase IV (KMG-IV): sequencing the most valuable type-strain genomes for metagenomic binning, comparative biology and taxonomic classification.</title>
        <authorList>
            <person name="Goeker M."/>
        </authorList>
    </citation>
    <scope>NUCLEOTIDE SEQUENCE [LARGE SCALE GENOMIC DNA]</scope>
    <source>
        <strain evidence="1 2">DSM 100022</strain>
    </source>
</reference>
<gene>
    <name evidence="1" type="ORF">ABID19_003473</name>
</gene>
<dbReference type="Proteomes" id="UP001549204">
    <property type="component" value="Unassembled WGS sequence"/>
</dbReference>